<dbReference type="STRING" id="314278.NB231_10533"/>
<dbReference type="PROSITE" id="PS50405">
    <property type="entry name" value="GST_CTER"/>
    <property type="match status" value="1"/>
</dbReference>
<dbReference type="EMBL" id="AAOF01000002">
    <property type="protein sequence ID" value="EAR22883.1"/>
    <property type="molecule type" value="Genomic_DNA"/>
</dbReference>
<feature type="domain" description="GST C-terminal" evidence="3">
    <location>
        <begin position="87"/>
        <end position="215"/>
    </location>
</feature>
<dbReference type="SUPFAM" id="SSF52833">
    <property type="entry name" value="Thioredoxin-like"/>
    <property type="match status" value="1"/>
</dbReference>
<dbReference type="InterPro" id="IPR005955">
    <property type="entry name" value="GST_Zeta"/>
</dbReference>
<sequence>MIKLYDYYRSTAAYRVRIALNLKGVVYSQAPVNLRKGEQSHPDYRSLNPQCLVPTLETEDGRLLRQSLAICEYLEEVYPQPPLLPAEAIGRARVRALAQAIACDIHPLNNLRVLRYLSTALDAGNPQQSAWYHHWIHKGFEALESMLATDPQAGRYCYGDQTTLADLYLVPQVFNANRFEVDLANYRNIRRINDACLELAAFDRARPERQPGASSGEAG</sequence>
<dbReference type="PROSITE" id="PS50404">
    <property type="entry name" value="GST_NTER"/>
    <property type="match status" value="1"/>
</dbReference>
<dbReference type="FunFam" id="1.20.1050.10:FF:000017">
    <property type="entry name" value="Maleylacetoacetate isomerase"/>
    <property type="match status" value="1"/>
</dbReference>
<dbReference type="eggNOG" id="COG0625">
    <property type="taxonomic scope" value="Bacteria"/>
</dbReference>
<comment type="caution">
    <text evidence="4">The sequence shown here is derived from an EMBL/GenBank/DDBJ whole genome shotgun (WGS) entry which is preliminary data.</text>
</comment>
<reference evidence="4 5" key="1">
    <citation type="submission" date="2006-02" db="EMBL/GenBank/DDBJ databases">
        <authorList>
            <person name="Waterbury J."/>
            <person name="Ferriera S."/>
            <person name="Johnson J."/>
            <person name="Kravitz S."/>
            <person name="Halpern A."/>
            <person name="Remington K."/>
            <person name="Beeson K."/>
            <person name="Tran B."/>
            <person name="Rogers Y.-H."/>
            <person name="Friedman R."/>
            <person name="Venter J.C."/>
        </authorList>
    </citation>
    <scope>NUCLEOTIDE SEQUENCE [LARGE SCALE GENOMIC DNA]</scope>
    <source>
        <strain evidence="4 5">Nb-231</strain>
    </source>
</reference>
<dbReference type="InterPro" id="IPR034330">
    <property type="entry name" value="GST_Zeta_C"/>
</dbReference>
<evidence type="ECO:0000313" key="5">
    <source>
        <dbReference type="Proteomes" id="UP000003374"/>
    </source>
</evidence>
<evidence type="ECO:0000256" key="1">
    <source>
        <dbReference type="ARBA" id="ARBA00010007"/>
    </source>
</evidence>
<dbReference type="AlphaFoldDB" id="A4BNT4"/>
<dbReference type="InterPro" id="IPR034333">
    <property type="entry name" value="GST_Zeta_N"/>
</dbReference>
<dbReference type="GO" id="GO:0006749">
    <property type="term" value="P:glutathione metabolic process"/>
    <property type="evidence" value="ECO:0007669"/>
    <property type="project" value="TreeGrafter"/>
</dbReference>
<gene>
    <name evidence="4" type="ORF">NB231_10533</name>
</gene>
<dbReference type="GO" id="GO:0004364">
    <property type="term" value="F:glutathione transferase activity"/>
    <property type="evidence" value="ECO:0007669"/>
    <property type="project" value="TreeGrafter"/>
</dbReference>
<dbReference type="PANTHER" id="PTHR42673:SF21">
    <property type="entry name" value="GLUTATHIONE S-TRANSFERASE YFCF"/>
    <property type="match status" value="1"/>
</dbReference>
<feature type="domain" description="GST N-terminal" evidence="2">
    <location>
        <begin position="1"/>
        <end position="82"/>
    </location>
</feature>
<dbReference type="SUPFAM" id="SSF47616">
    <property type="entry name" value="GST C-terminal domain-like"/>
    <property type="match status" value="1"/>
</dbReference>
<organism evidence="4 5">
    <name type="scientific">Nitrococcus mobilis Nb-231</name>
    <dbReference type="NCBI Taxonomy" id="314278"/>
    <lineage>
        <taxon>Bacteria</taxon>
        <taxon>Pseudomonadati</taxon>
        <taxon>Pseudomonadota</taxon>
        <taxon>Gammaproteobacteria</taxon>
        <taxon>Chromatiales</taxon>
        <taxon>Ectothiorhodospiraceae</taxon>
        <taxon>Nitrococcus</taxon>
    </lineage>
</organism>
<keyword evidence="4" id="KW-0808">Transferase</keyword>
<evidence type="ECO:0000313" key="4">
    <source>
        <dbReference type="EMBL" id="EAR22883.1"/>
    </source>
</evidence>
<dbReference type="Pfam" id="PF13409">
    <property type="entry name" value="GST_N_2"/>
    <property type="match status" value="1"/>
</dbReference>
<dbReference type="InterPro" id="IPR004045">
    <property type="entry name" value="Glutathione_S-Trfase_N"/>
</dbReference>
<keyword evidence="5" id="KW-1185">Reference proteome</keyword>
<dbReference type="CDD" id="cd03042">
    <property type="entry name" value="GST_N_Zeta"/>
    <property type="match status" value="1"/>
</dbReference>
<dbReference type="GO" id="GO:0016034">
    <property type="term" value="F:maleylacetoacetate isomerase activity"/>
    <property type="evidence" value="ECO:0007669"/>
    <property type="project" value="TreeGrafter"/>
</dbReference>
<comment type="similarity">
    <text evidence="1">Belongs to the GST superfamily. Zeta family.</text>
</comment>
<accession>A4BNT4</accession>
<dbReference type="Gene3D" id="3.40.30.10">
    <property type="entry name" value="Glutaredoxin"/>
    <property type="match status" value="1"/>
</dbReference>
<dbReference type="HOGENOM" id="CLU_011226_20_1_6"/>
<protein>
    <submittedName>
        <fullName evidence="4">Putative glutathione-S-transferase</fullName>
    </submittedName>
</protein>
<dbReference type="Proteomes" id="UP000003374">
    <property type="component" value="Unassembled WGS sequence"/>
</dbReference>
<dbReference type="InterPro" id="IPR036249">
    <property type="entry name" value="Thioredoxin-like_sf"/>
</dbReference>
<dbReference type="PANTHER" id="PTHR42673">
    <property type="entry name" value="MALEYLACETOACETATE ISOMERASE"/>
    <property type="match status" value="1"/>
</dbReference>
<dbReference type="NCBIfam" id="TIGR01262">
    <property type="entry name" value="maiA"/>
    <property type="match status" value="1"/>
</dbReference>
<dbReference type="InterPro" id="IPR010987">
    <property type="entry name" value="Glutathione-S-Trfase_C-like"/>
</dbReference>
<dbReference type="InterPro" id="IPR036282">
    <property type="entry name" value="Glutathione-S-Trfase_C_sf"/>
</dbReference>
<evidence type="ECO:0000259" key="2">
    <source>
        <dbReference type="PROSITE" id="PS50404"/>
    </source>
</evidence>
<name>A4BNT4_9GAMM</name>
<dbReference type="OrthoDB" id="9803562at2"/>
<evidence type="ECO:0000259" key="3">
    <source>
        <dbReference type="PROSITE" id="PS50405"/>
    </source>
</evidence>
<dbReference type="SFLD" id="SFLDG00358">
    <property type="entry name" value="Main_(cytGST)"/>
    <property type="match status" value="1"/>
</dbReference>
<dbReference type="RefSeq" id="WP_005002321.1">
    <property type="nucleotide sequence ID" value="NZ_CH672427.1"/>
</dbReference>
<dbReference type="CDD" id="cd03191">
    <property type="entry name" value="GST_C_Zeta"/>
    <property type="match status" value="1"/>
</dbReference>
<dbReference type="Gene3D" id="1.20.1050.10">
    <property type="match status" value="1"/>
</dbReference>
<proteinExistence type="inferred from homology"/>
<dbReference type="SFLD" id="SFLDS00019">
    <property type="entry name" value="Glutathione_Transferase_(cytos"/>
    <property type="match status" value="1"/>
</dbReference>
<dbReference type="GO" id="GO:0005737">
    <property type="term" value="C:cytoplasm"/>
    <property type="evidence" value="ECO:0007669"/>
    <property type="project" value="InterPro"/>
</dbReference>
<dbReference type="InterPro" id="IPR040079">
    <property type="entry name" value="Glutathione_S-Trfase"/>
</dbReference>
<dbReference type="GO" id="GO:0006559">
    <property type="term" value="P:L-phenylalanine catabolic process"/>
    <property type="evidence" value="ECO:0007669"/>
    <property type="project" value="TreeGrafter"/>
</dbReference>